<evidence type="ECO:0000256" key="4">
    <source>
        <dbReference type="ARBA" id="ARBA00022692"/>
    </source>
</evidence>
<keyword evidence="6 8" id="KW-0472">Membrane</keyword>
<feature type="transmembrane region" description="Helical" evidence="8">
    <location>
        <begin position="249"/>
        <end position="268"/>
    </location>
</feature>
<dbReference type="Pfam" id="PF02163">
    <property type="entry name" value="Peptidase_M50"/>
    <property type="match status" value="1"/>
</dbReference>
<evidence type="ECO:0000256" key="1">
    <source>
        <dbReference type="ARBA" id="ARBA00001947"/>
    </source>
</evidence>
<feature type="coiled-coil region" evidence="7">
    <location>
        <begin position="516"/>
        <end position="543"/>
    </location>
</feature>
<organism evidence="10 11">
    <name type="scientific">Marinomonas arctica</name>
    <dbReference type="NCBI Taxonomy" id="383750"/>
    <lineage>
        <taxon>Bacteria</taxon>
        <taxon>Pseudomonadati</taxon>
        <taxon>Pseudomonadota</taxon>
        <taxon>Gammaproteobacteria</taxon>
        <taxon>Oceanospirillales</taxon>
        <taxon>Oceanospirillaceae</taxon>
        <taxon>Marinomonas</taxon>
    </lineage>
</organism>
<proteinExistence type="inferred from homology"/>
<dbReference type="GO" id="GO:0005737">
    <property type="term" value="C:cytoplasm"/>
    <property type="evidence" value="ECO:0007669"/>
    <property type="project" value="TreeGrafter"/>
</dbReference>
<keyword evidence="4 8" id="KW-0812">Transmembrane</keyword>
<comment type="similarity">
    <text evidence="3">Belongs to the peptidase M50B family.</text>
</comment>
<dbReference type="GO" id="GO:0012505">
    <property type="term" value="C:endomembrane system"/>
    <property type="evidence" value="ECO:0007669"/>
    <property type="project" value="UniProtKB-SubCell"/>
</dbReference>
<dbReference type="SUPFAM" id="SSF111369">
    <property type="entry name" value="HlyD-like secretion proteins"/>
    <property type="match status" value="1"/>
</dbReference>
<dbReference type="InterPro" id="IPR001193">
    <property type="entry name" value="MBTPS2"/>
</dbReference>
<dbReference type="GO" id="GO:0031293">
    <property type="term" value="P:membrane protein intracellular domain proteolysis"/>
    <property type="evidence" value="ECO:0007669"/>
    <property type="project" value="TreeGrafter"/>
</dbReference>
<dbReference type="EMBL" id="CP061081">
    <property type="protein sequence ID" value="QNT04673.1"/>
    <property type="molecule type" value="Genomic_DNA"/>
</dbReference>
<dbReference type="KEGG" id="mard:IBG28_13230"/>
<protein>
    <submittedName>
        <fullName evidence="10">HlyD family efflux transporter periplasmic adaptor subunit</fullName>
    </submittedName>
</protein>
<reference evidence="10 11" key="1">
    <citation type="submission" date="2020-09" db="EMBL/GenBank/DDBJ databases">
        <title>Complete genome sequence of an Arctic sea ice bacterium Marinomonas arctica BSI20414.</title>
        <authorList>
            <person name="Liao L."/>
            <person name="Chen B."/>
        </authorList>
    </citation>
    <scope>NUCLEOTIDE SEQUENCE [LARGE SCALE GENOMIC DNA]</scope>
    <source>
        <strain evidence="10 11">BSI20414</strain>
    </source>
</reference>
<evidence type="ECO:0000256" key="6">
    <source>
        <dbReference type="ARBA" id="ARBA00023136"/>
    </source>
</evidence>
<accession>A0A7H1J2F7</accession>
<dbReference type="PANTHER" id="PTHR13325">
    <property type="entry name" value="PROTEASE M50 MEMBRANE-BOUND TRANSCRIPTION FACTOR SITE 2 PROTEASE"/>
    <property type="match status" value="1"/>
</dbReference>
<dbReference type="GO" id="GO:0016020">
    <property type="term" value="C:membrane"/>
    <property type="evidence" value="ECO:0007669"/>
    <property type="project" value="InterPro"/>
</dbReference>
<evidence type="ECO:0000259" key="9">
    <source>
        <dbReference type="Pfam" id="PF02163"/>
    </source>
</evidence>
<evidence type="ECO:0000256" key="2">
    <source>
        <dbReference type="ARBA" id="ARBA00004127"/>
    </source>
</evidence>
<feature type="transmembrane region" description="Helical" evidence="8">
    <location>
        <begin position="178"/>
        <end position="197"/>
    </location>
</feature>
<name>A0A7H1J2F7_9GAMM</name>
<keyword evidence="5 8" id="KW-1133">Transmembrane helix</keyword>
<evidence type="ECO:0000256" key="8">
    <source>
        <dbReference type="SAM" id="Phobius"/>
    </source>
</evidence>
<comment type="cofactor">
    <cofactor evidence="1">
        <name>Zn(2+)</name>
        <dbReference type="ChEBI" id="CHEBI:29105"/>
    </cofactor>
</comment>
<dbReference type="AlphaFoldDB" id="A0A7H1J2F7"/>
<dbReference type="OrthoDB" id="9759690at2"/>
<feature type="transmembrane region" description="Helical" evidence="8">
    <location>
        <begin position="149"/>
        <end position="166"/>
    </location>
</feature>
<feature type="transmembrane region" description="Helical" evidence="8">
    <location>
        <begin position="418"/>
        <end position="434"/>
    </location>
</feature>
<dbReference type="InterPro" id="IPR008915">
    <property type="entry name" value="Peptidase_M50"/>
</dbReference>
<evidence type="ECO:0000256" key="3">
    <source>
        <dbReference type="ARBA" id="ARBA00007931"/>
    </source>
</evidence>
<dbReference type="PANTHER" id="PTHR13325:SF3">
    <property type="entry name" value="MEMBRANE-BOUND TRANSCRIPTION FACTOR SITE-2 PROTEASE"/>
    <property type="match status" value="1"/>
</dbReference>
<evidence type="ECO:0000313" key="10">
    <source>
        <dbReference type="EMBL" id="QNT04673.1"/>
    </source>
</evidence>
<dbReference type="Proteomes" id="UP000516370">
    <property type="component" value="Chromosome"/>
</dbReference>
<dbReference type="Gene3D" id="2.40.50.100">
    <property type="match status" value="1"/>
</dbReference>
<comment type="subcellular location">
    <subcellularLocation>
        <location evidence="2">Endomembrane system</location>
        <topology evidence="2">Multi-pass membrane protein</topology>
    </subcellularLocation>
</comment>
<evidence type="ECO:0000256" key="5">
    <source>
        <dbReference type="ARBA" id="ARBA00022989"/>
    </source>
</evidence>
<feature type="transmembrane region" description="Helical" evidence="8">
    <location>
        <begin position="352"/>
        <end position="372"/>
    </location>
</feature>
<dbReference type="RefSeq" id="WP_111607636.1">
    <property type="nucleotide sequence ID" value="NZ_BMLJ01000012.1"/>
</dbReference>
<evidence type="ECO:0000313" key="11">
    <source>
        <dbReference type="Proteomes" id="UP000516370"/>
    </source>
</evidence>
<gene>
    <name evidence="10" type="ORF">IBG28_13230</name>
</gene>
<feature type="transmembrane region" description="Helical" evidence="8">
    <location>
        <begin position="378"/>
        <end position="397"/>
    </location>
</feature>
<keyword evidence="7" id="KW-0175">Coiled coil</keyword>
<feature type="transmembrane region" description="Helical" evidence="8">
    <location>
        <begin position="274"/>
        <end position="293"/>
    </location>
</feature>
<feature type="domain" description="Peptidase M50" evidence="9">
    <location>
        <begin position="186"/>
        <end position="283"/>
    </location>
</feature>
<sequence length="700" mass="80437">MEAKALPKLRQNLSLLTAPPDEDGEPRWQIFDPLSNKFYYLSRTAFYIFREWRYASHDDELLSRLAQKGIDVEEKEFDYFLRFLESNHFLEARTEKDLMRLRTEVSRHKKHFLSWLLHNYLFIKIPLFRPDLFLNRFYPLAKYLFKWRVDRIALVLGVLGLVMVLRQWETFTHTFQDLFNLSAIVYYILALVLVKTAHELGHALVAKRYGCRVSSMGVAFLLMTPILYTDTTDAWRLRSRFQRLSIVTAGVKVEIYIACVATFLWGIVPDGGLRGVLFFVATTSWISSLLINISPFMRFDGYYALSDFLGMENLQPRSFLVGKWFLRERLFGFGFLPPEPLNRKKCALMVSYAWCTWIYRFFLFLGIAALVYYFAFKVLGIILFLVEIIWFVLLPIVKEIKVWISLRKNMSFNRATTMTVLFCVLGLLVLVVPWKTHISVPAVVTFERHQTLYPSEAGRVVAWQVVPNEKVKQGQLLILLESSDVEQQIVLTQSRLNALQISWQRAGSGAGILDAFSSLQVQIAREQSRLQSLLEQRERLAIKAPYDGYIGEWLPLSVGDYVNERSALATLYDDESLMVKAYIDGRFIPSLKHSEAASFIGNDGHPLAASLLIDKVIPIAVKRLQYPGLASTHGGAIATQKLNDELVPETATYEVHLVLQGSTQLNRQQFGRVSLAIEPTSFLVDGLRYLYGVFIRESGF</sequence>
<evidence type="ECO:0000256" key="7">
    <source>
        <dbReference type="SAM" id="Coils"/>
    </source>
</evidence>
<dbReference type="GO" id="GO:0004222">
    <property type="term" value="F:metalloendopeptidase activity"/>
    <property type="evidence" value="ECO:0007669"/>
    <property type="project" value="InterPro"/>
</dbReference>
<keyword evidence="11" id="KW-1185">Reference proteome</keyword>